<sequence>MLPKLMPLSPSKLAITLAILPLTISATYLVYLNHRISRECTISASLRNKKKRINTLPPTLPLPTSLPREVASDESEEWILAHERVVLSRPLHPSALPSYDDNLSTVLTHYVRATMTAFSWTPQAFILRASVGDKGVRETFDTAYILSLDFCEGDRVNGFWKIVYRGEVGGHQGSERVELALDAPDGYKGPVVRGLVVAGVEMRDDGEVVFVNETWMWRREGEAPVLLEGRVGGWLHELLSGWLVMKGVRALTEGKGKSE</sequence>
<organism evidence="1 2">
    <name type="scientific">Humicola insolens</name>
    <name type="common">Soft-rot fungus</name>
    <dbReference type="NCBI Taxonomy" id="85995"/>
    <lineage>
        <taxon>Eukaryota</taxon>
        <taxon>Fungi</taxon>
        <taxon>Dikarya</taxon>
        <taxon>Ascomycota</taxon>
        <taxon>Pezizomycotina</taxon>
        <taxon>Sordariomycetes</taxon>
        <taxon>Sordariomycetidae</taxon>
        <taxon>Sordariales</taxon>
        <taxon>Chaetomiaceae</taxon>
        <taxon>Mycothermus</taxon>
    </lineage>
</organism>
<comment type="caution">
    <text evidence="1">The sequence shown here is derived from an EMBL/GenBank/DDBJ whole genome shotgun (WGS) entry which is preliminary data.</text>
</comment>
<evidence type="ECO:0000313" key="1">
    <source>
        <dbReference type="EMBL" id="KAL1837877.1"/>
    </source>
</evidence>
<gene>
    <name evidence="1" type="ORF">VTJ49DRAFT_3303</name>
</gene>
<reference evidence="1 2" key="1">
    <citation type="journal article" date="2024" name="Commun. Biol.">
        <title>Comparative genomic analysis of thermophilic fungi reveals convergent evolutionary adaptations and gene losses.</title>
        <authorList>
            <person name="Steindorff A.S."/>
            <person name="Aguilar-Pontes M.V."/>
            <person name="Robinson A.J."/>
            <person name="Andreopoulos B."/>
            <person name="LaButti K."/>
            <person name="Kuo A."/>
            <person name="Mondo S."/>
            <person name="Riley R."/>
            <person name="Otillar R."/>
            <person name="Haridas S."/>
            <person name="Lipzen A."/>
            <person name="Grimwood J."/>
            <person name="Schmutz J."/>
            <person name="Clum A."/>
            <person name="Reid I.D."/>
            <person name="Moisan M.C."/>
            <person name="Butler G."/>
            <person name="Nguyen T.T.M."/>
            <person name="Dewar K."/>
            <person name="Conant G."/>
            <person name="Drula E."/>
            <person name="Henrissat B."/>
            <person name="Hansel C."/>
            <person name="Singer S."/>
            <person name="Hutchinson M.I."/>
            <person name="de Vries R.P."/>
            <person name="Natvig D.O."/>
            <person name="Powell A.J."/>
            <person name="Tsang A."/>
            <person name="Grigoriev I.V."/>
        </authorList>
    </citation>
    <scope>NUCLEOTIDE SEQUENCE [LARGE SCALE GENOMIC DNA]</scope>
    <source>
        <strain evidence="1 2">CBS 620.91</strain>
    </source>
</reference>
<protein>
    <submittedName>
        <fullName evidence="1">Uncharacterized protein</fullName>
    </submittedName>
</protein>
<dbReference type="Proteomes" id="UP001583172">
    <property type="component" value="Unassembled WGS sequence"/>
</dbReference>
<proteinExistence type="predicted"/>
<name>A0ABR3V830_HUMIN</name>
<evidence type="ECO:0000313" key="2">
    <source>
        <dbReference type="Proteomes" id="UP001583172"/>
    </source>
</evidence>
<dbReference type="EMBL" id="JAZGSY010000256">
    <property type="protein sequence ID" value="KAL1837877.1"/>
    <property type="molecule type" value="Genomic_DNA"/>
</dbReference>
<keyword evidence="2" id="KW-1185">Reference proteome</keyword>
<accession>A0ABR3V830</accession>